<keyword evidence="3" id="KW-1185">Reference proteome</keyword>
<feature type="region of interest" description="Disordered" evidence="1">
    <location>
        <begin position="26"/>
        <end position="76"/>
    </location>
</feature>
<organism evidence="2 3">
    <name type="scientific">Pendulispora rubella</name>
    <dbReference type="NCBI Taxonomy" id="2741070"/>
    <lineage>
        <taxon>Bacteria</taxon>
        <taxon>Pseudomonadati</taxon>
        <taxon>Myxococcota</taxon>
        <taxon>Myxococcia</taxon>
        <taxon>Myxococcales</taxon>
        <taxon>Sorangiineae</taxon>
        <taxon>Pendulisporaceae</taxon>
        <taxon>Pendulispora</taxon>
    </lineage>
</organism>
<proteinExistence type="predicted"/>
<name>A0ABZ2LJL6_9BACT</name>
<dbReference type="EMBL" id="CP089983">
    <property type="protein sequence ID" value="WXB09946.1"/>
    <property type="molecule type" value="Genomic_DNA"/>
</dbReference>
<protein>
    <submittedName>
        <fullName evidence="2">Uncharacterized protein</fullName>
    </submittedName>
</protein>
<evidence type="ECO:0000313" key="3">
    <source>
        <dbReference type="Proteomes" id="UP001374803"/>
    </source>
</evidence>
<evidence type="ECO:0000256" key="1">
    <source>
        <dbReference type="SAM" id="MobiDB-lite"/>
    </source>
</evidence>
<accession>A0ABZ2LJL6</accession>
<gene>
    <name evidence="2" type="ORF">LVJ94_22290</name>
</gene>
<evidence type="ECO:0000313" key="2">
    <source>
        <dbReference type="EMBL" id="WXB09946.1"/>
    </source>
</evidence>
<reference evidence="2" key="1">
    <citation type="submission" date="2021-12" db="EMBL/GenBank/DDBJ databases">
        <title>Discovery of the Pendulisporaceae a myxobacterial family with distinct sporulation behavior and unique specialized metabolism.</title>
        <authorList>
            <person name="Garcia R."/>
            <person name="Popoff A."/>
            <person name="Bader C.D."/>
            <person name="Loehr J."/>
            <person name="Walesch S."/>
            <person name="Walt C."/>
            <person name="Boldt J."/>
            <person name="Bunk B."/>
            <person name="Haeckl F.J.F.P.J."/>
            <person name="Gunesch A.P."/>
            <person name="Birkelbach J."/>
            <person name="Nuebel U."/>
            <person name="Pietschmann T."/>
            <person name="Bach T."/>
            <person name="Mueller R."/>
        </authorList>
    </citation>
    <scope>NUCLEOTIDE SEQUENCE</scope>
    <source>
        <strain evidence="2">MSr11367</strain>
    </source>
</reference>
<dbReference type="Proteomes" id="UP001374803">
    <property type="component" value="Chromosome"/>
</dbReference>
<sequence>MQLAFVATLAFLVACRQGDPPTAGISSAAPLALATPPPRNDRDASAPRDAGAPSSALDAAVSDDPSLPQTHDRPNTDAAFDARVRALFDGIVNDDPDRAMPFFFPLPAYQQVKAIAQPERDWKRRLVALYTRDIHALAKELGPDARFVRVEVPRQARWVEPDEEYNRIGYYRVYGTQIFWASRDGKEHAFRISSMISWRGQWYVVHFTGFK</sequence>
<dbReference type="RefSeq" id="WP_394839619.1">
    <property type="nucleotide sequence ID" value="NZ_CP089929.1"/>
</dbReference>